<comment type="caution">
    <text evidence="3">The sequence shown here is derived from an EMBL/GenBank/DDBJ whole genome shotgun (WGS) entry which is preliminary data.</text>
</comment>
<evidence type="ECO:0000256" key="2">
    <source>
        <dbReference type="SAM" id="Phobius"/>
    </source>
</evidence>
<accession>A0A9N8Z550</accession>
<dbReference type="InterPro" id="IPR052471">
    <property type="entry name" value="PBI_I9"/>
</dbReference>
<name>A0A9N8Z550_FUNMO</name>
<gene>
    <name evidence="3" type="ORF">FMOSSE_LOCUS2297</name>
</gene>
<dbReference type="PANTHER" id="PTHR28288:SF2">
    <property type="entry name" value="PROTEASE B INHIBITOR 2"/>
    <property type="match status" value="1"/>
</dbReference>
<dbReference type="PANTHER" id="PTHR28288">
    <property type="entry name" value="PROTEASE B INHIBITOR 2"/>
    <property type="match status" value="1"/>
</dbReference>
<keyword evidence="2" id="KW-1133">Transmembrane helix</keyword>
<feature type="transmembrane region" description="Helical" evidence="2">
    <location>
        <begin position="45"/>
        <end position="63"/>
    </location>
</feature>
<dbReference type="Gene3D" id="3.30.70.80">
    <property type="entry name" value="Peptidase S8 propeptide/proteinase inhibitor I9"/>
    <property type="match status" value="1"/>
</dbReference>
<dbReference type="SUPFAM" id="SSF54897">
    <property type="entry name" value="Protease propeptides/inhibitors"/>
    <property type="match status" value="1"/>
</dbReference>
<comment type="similarity">
    <text evidence="1">Belongs to the protease inhibitor I9 family.</text>
</comment>
<dbReference type="GO" id="GO:0042144">
    <property type="term" value="P:vacuole fusion, non-autophagic"/>
    <property type="evidence" value="ECO:0007669"/>
    <property type="project" value="TreeGrafter"/>
</dbReference>
<evidence type="ECO:0000313" key="3">
    <source>
        <dbReference type="EMBL" id="CAG8466412.1"/>
    </source>
</evidence>
<dbReference type="AlphaFoldDB" id="A0A9N8Z550"/>
<dbReference type="GO" id="GO:0004866">
    <property type="term" value="F:endopeptidase inhibitor activity"/>
    <property type="evidence" value="ECO:0007669"/>
    <property type="project" value="TreeGrafter"/>
</dbReference>
<proteinExistence type="inferred from homology"/>
<evidence type="ECO:0000256" key="1">
    <source>
        <dbReference type="ARBA" id="ARBA00038069"/>
    </source>
</evidence>
<keyword evidence="4" id="KW-1185">Reference proteome</keyword>
<reference evidence="3" key="1">
    <citation type="submission" date="2021-06" db="EMBL/GenBank/DDBJ databases">
        <authorList>
            <person name="Kallberg Y."/>
            <person name="Tangrot J."/>
            <person name="Rosling A."/>
        </authorList>
    </citation>
    <scope>NUCLEOTIDE SEQUENCE</scope>
    <source>
        <strain evidence="3">87-6 pot B 2015</strain>
    </source>
</reference>
<organism evidence="3 4">
    <name type="scientific">Funneliformis mosseae</name>
    <name type="common">Endomycorrhizal fungus</name>
    <name type="synonym">Glomus mosseae</name>
    <dbReference type="NCBI Taxonomy" id="27381"/>
    <lineage>
        <taxon>Eukaryota</taxon>
        <taxon>Fungi</taxon>
        <taxon>Fungi incertae sedis</taxon>
        <taxon>Mucoromycota</taxon>
        <taxon>Glomeromycotina</taxon>
        <taxon>Glomeromycetes</taxon>
        <taxon>Glomerales</taxon>
        <taxon>Glomeraceae</taxon>
        <taxon>Funneliformis</taxon>
    </lineage>
</organism>
<evidence type="ECO:0000313" key="4">
    <source>
        <dbReference type="Proteomes" id="UP000789375"/>
    </source>
</evidence>
<sequence length="143" mass="16374">MTIDFETNHRESKIKELKFKYPHEFQAQVESKTTFITTQVINPRLAIVFMIFCILAATSELITESSPFEEDKTETKKYIITFYSGVSEETINNVKEQVVNSGGIIYQEFFIIKGFAAKMKVPLVHTLTKDFSNILSMEEDSVG</sequence>
<dbReference type="EMBL" id="CAJVPP010000295">
    <property type="protein sequence ID" value="CAG8466412.1"/>
    <property type="molecule type" value="Genomic_DNA"/>
</dbReference>
<protein>
    <submittedName>
        <fullName evidence="3">12987_t:CDS:1</fullName>
    </submittedName>
</protein>
<dbReference type="InterPro" id="IPR037045">
    <property type="entry name" value="S8pro/Inhibitor_I9_sf"/>
</dbReference>
<keyword evidence="2" id="KW-0472">Membrane</keyword>
<dbReference type="Proteomes" id="UP000789375">
    <property type="component" value="Unassembled WGS sequence"/>
</dbReference>
<keyword evidence="2" id="KW-0812">Transmembrane</keyword>